<dbReference type="InterPro" id="IPR050338">
    <property type="entry name" value="DisA"/>
</dbReference>
<dbReference type="Gene3D" id="3.40.1700.10">
    <property type="entry name" value="DNA integrity scanning protein, DisA, N-terminal domain"/>
    <property type="match status" value="1"/>
</dbReference>
<evidence type="ECO:0000256" key="2">
    <source>
        <dbReference type="ARBA" id="ARBA00001946"/>
    </source>
</evidence>
<dbReference type="PANTHER" id="PTHR34185">
    <property type="entry name" value="DIADENYLATE CYCLASE"/>
    <property type="match status" value="1"/>
</dbReference>
<dbReference type="HAMAP" id="MF_01438">
    <property type="entry name" value="DisA"/>
    <property type="match status" value="1"/>
</dbReference>
<evidence type="ECO:0000256" key="8">
    <source>
        <dbReference type="ARBA" id="ARBA00022842"/>
    </source>
</evidence>
<keyword evidence="8 11" id="KW-0460">Magnesium</keyword>
<dbReference type="SUPFAM" id="SSF143597">
    <property type="entry name" value="YojJ-like"/>
    <property type="match status" value="1"/>
</dbReference>
<dbReference type="GO" id="GO:0005524">
    <property type="term" value="F:ATP binding"/>
    <property type="evidence" value="ECO:0007669"/>
    <property type="project" value="UniProtKB-UniRule"/>
</dbReference>
<evidence type="ECO:0000256" key="1">
    <source>
        <dbReference type="ARBA" id="ARBA00000877"/>
    </source>
</evidence>
<proteinExistence type="inferred from homology"/>
<evidence type="ECO:0000256" key="3">
    <source>
        <dbReference type="ARBA" id="ARBA00022679"/>
    </source>
</evidence>
<sequence length="357" mass="40401">MEEQKNKAKTILPVLQMISPGTPLRDGIDNVLRAQTGGLIVLGFSDEMKEMVDGGFHINDSYSPASLYELAKMDGAIILNETGSKILFANAQLIPDSSIFTIETGMRHRTAERVARQTGNLVIAISQRRNVITLYKGNLRYTLRDIGVILTKANQAIQTLEKYKLVWSQGITSLGILEFEELVTLFEVVNVLHSVEMVLRIKNEISNYVIELGAEGRLIELQLVEIISDLEEESLLLIKDYHYNKDVDPKVVLQKLQELANEELLEDAVIIKLLGYPNNTNLEEMVEPRGYRTLRKISRLPPLVIENLIVRFKNLKGVNRASLTDLDDVEGIGEVRAKKIKEGLKRIQEQLYINRHN</sequence>
<feature type="domain" description="DAC" evidence="12">
    <location>
        <begin position="8"/>
        <end position="146"/>
    </location>
</feature>
<dbReference type="EC" id="2.7.7.85" evidence="11"/>
<feature type="binding site" evidence="11">
    <location>
        <position position="75"/>
    </location>
    <ligand>
        <name>ATP</name>
        <dbReference type="ChEBI" id="CHEBI:30616"/>
    </ligand>
</feature>
<evidence type="ECO:0000256" key="10">
    <source>
        <dbReference type="ARBA" id="ARBA00023204"/>
    </source>
</evidence>
<dbReference type="InterPro" id="IPR023763">
    <property type="entry name" value="DNA_integrity_scanning_protein"/>
</dbReference>
<dbReference type="FunFam" id="3.40.1700.10:FF:000001">
    <property type="entry name" value="DNA integrity scanning protein DisA"/>
    <property type="match status" value="1"/>
</dbReference>
<dbReference type="GO" id="GO:0106408">
    <property type="term" value="F:diadenylate cyclase activity"/>
    <property type="evidence" value="ECO:0007669"/>
    <property type="project" value="UniProtKB-EC"/>
</dbReference>
<protein>
    <recommendedName>
        <fullName evidence="11">DNA integrity scanning protein DisA</fullName>
    </recommendedName>
    <alternativeName>
        <fullName evidence="11">Cyclic di-AMP synthase</fullName>
        <shortName evidence="11">c-di-AMP synthase</shortName>
    </alternativeName>
    <alternativeName>
        <fullName evidence="11">Diadenylate cyclase</fullName>
        <ecNumber evidence="11">2.7.7.85</ecNumber>
    </alternativeName>
</protein>
<evidence type="ECO:0000256" key="6">
    <source>
        <dbReference type="ARBA" id="ARBA00022763"/>
    </source>
</evidence>
<dbReference type="Gene3D" id="1.10.150.20">
    <property type="entry name" value="5' to 3' exonuclease, C-terminal subdomain"/>
    <property type="match status" value="1"/>
</dbReference>
<comment type="catalytic activity">
    <reaction evidence="1 11">
        <text>2 ATP = 3',3'-c-di-AMP + 2 diphosphate</text>
        <dbReference type="Rhea" id="RHEA:35655"/>
        <dbReference type="ChEBI" id="CHEBI:30616"/>
        <dbReference type="ChEBI" id="CHEBI:33019"/>
        <dbReference type="ChEBI" id="CHEBI:71500"/>
        <dbReference type="EC" id="2.7.7.85"/>
    </reaction>
</comment>
<name>A0A940NM70_9BACI</name>
<comment type="cofactor">
    <cofactor evidence="2 11">
        <name>Mg(2+)</name>
        <dbReference type="ChEBI" id="CHEBI:18420"/>
    </cofactor>
</comment>
<dbReference type="GO" id="GO:0004016">
    <property type="term" value="F:adenylate cyclase activity"/>
    <property type="evidence" value="ECO:0007669"/>
    <property type="project" value="TreeGrafter"/>
</dbReference>
<organism evidence="13 14">
    <name type="scientific">Gottfriedia endophytica</name>
    <dbReference type="NCBI Taxonomy" id="2820819"/>
    <lineage>
        <taxon>Bacteria</taxon>
        <taxon>Bacillati</taxon>
        <taxon>Bacillota</taxon>
        <taxon>Bacilli</taxon>
        <taxon>Bacillales</taxon>
        <taxon>Bacillaceae</taxon>
        <taxon>Gottfriedia</taxon>
    </lineage>
</organism>
<dbReference type="GO" id="GO:0003677">
    <property type="term" value="F:DNA binding"/>
    <property type="evidence" value="ECO:0007669"/>
    <property type="project" value="UniProtKB-UniRule"/>
</dbReference>
<feature type="binding site" evidence="11">
    <location>
        <begin position="106"/>
        <end position="110"/>
    </location>
    <ligand>
        <name>ATP</name>
        <dbReference type="ChEBI" id="CHEBI:30616"/>
    </ligand>
</feature>
<dbReference type="SUPFAM" id="SSF47781">
    <property type="entry name" value="RuvA domain 2-like"/>
    <property type="match status" value="1"/>
</dbReference>
<dbReference type="InterPro" id="IPR038331">
    <property type="entry name" value="DisA_sf"/>
</dbReference>
<evidence type="ECO:0000256" key="5">
    <source>
        <dbReference type="ARBA" id="ARBA00022741"/>
    </source>
</evidence>
<keyword evidence="9 11" id="KW-0238">DNA-binding</keyword>
<dbReference type="PANTHER" id="PTHR34185:SF3">
    <property type="entry name" value="DNA INTEGRITY SCANNING PROTEIN DISA"/>
    <property type="match status" value="1"/>
</dbReference>
<reference evidence="13" key="1">
    <citation type="submission" date="2021-04" db="EMBL/GenBank/DDBJ databases">
        <title>Genome seq and assembly of Bacillus sp.</title>
        <authorList>
            <person name="Chhetri G."/>
        </authorList>
    </citation>
    <scope>NUCLEOTIDE SEQUENCE</scope>
    <source>
        <strain evidence="13">RG28</strain>
    </source>
</reference>
<dbReference type="Pfam" id="PF10635">
    <property type="entry name" value="DisA-linker"/>
    <property type="match status" value="1"/>
</dbReference>
<dbReference type="AlphaFoldDB" id="A0A940NM70"/>
<dbReference type="Pfam" id="PF02457">
    <property type="entry name" value="DAC"/>
    <property type="match status" value="1"/>
</dbReference>
<feature type="binding site" evidence="11">
    <location>
        <position position="93"/>
    </location>
    <ligand>
        <name>ATP</name>
        <dbReference type="ChEBI" id="CHEBI:30616"/>
    </ligand>
</feature>
<evidence type="ECO:0000256" key="11">
    <source>
        <dbReference type="HAMAP-Rule" id="MF_01438"/>
    </source>
</evidence>
<dbReference type="FunFam" id="1.10.150.20:FF:000023">
    <property type="entry name" value="DNA integrity scanning protein DisA"/>
    <property type="match status" value="1"/>
</dbReference>
<evidence type="ECO:0000313" key="14">
    <source>
        <dbReference type="Proteomes" id="UP000682134"/>
    </source>
</evidence>
<evidence type="ECO:0000256" key="7">
    <source>
        <dbReference type="ARBA" id="ARBA00022840"/>
    </source>
</evidence>
<dbReference type="EMBL" id="JAGIYQ010000018">
    <property type="protein sequence ID" value="MBP0727030.1"/>
    <property type="molecule type" value="Genomic_DNA"/>
</dbReference>
<dbReference type="NCBIfam" id="NF010009">
    <property type="entry name" value="PRK13482.1"/>
    <property type="match status" value="1"/>
</dbReference>
<comment type="function">
    <text evidence="11">Has also diadenylate cyclase activity, catalyzing the condensation of 2 ATP molecules into cyclic di-AMP (c-di-AMP). c-di-AMP acts as a signaling molecule that couples DNA integrity with progression of sporulation. The rise in c-di-AMP level generated by DisA while scanning the chromosome, operates as a positive signal that advances sporulation; upon encountering a lesion, the DisA focus arrests at the damaged site and halts c-di-AMP synthesis.</text>
</comment>
<comment type="function">
    <text evidence="11">Participates in a DNA-damage check-point that is active prior to asymmetric division when DNA is damaged. DisA forms globular foci that rapidly scan along the chromosomes during sporulation, searching for lesions. When a lesion is present, DisA pauses at the lesion site. This triggers a cellular response that culminates in a temporary block in sporulation initiation.</text>
</comment>
<comment type="subunit">
    <text evidence="11">Homooctamer.</text>
</comment>
<dbReference type="RefSeq" id="WP_209407374.1">
    <property type="nucleotide sequence ID" value="NZ_JAGIYQ010000018.1"/>
</dbReference>
<dbReference type="Proteomes" id="UP000682134">
    <property type="component" value="Unassembled WGS sequence"/>
</dbReference>
<comment type="caution">
    <text evidence="13">The sequence shown here is derived from an EMBL/GenBank/DDBJ whole genome shotgun (WGS) entry which is preliminary data.</text>
</comment>
<evidence type="ECO:0000256" key="4">
    <source>
        <dbReference type="ARBA" id="ARBA00022695"/>
    </source>
</evidence>
<keyword evidence="5 11" id="KW-0547">Nucleotide-binding</keyword>
<dbReference type="PROSITE" id="PS51794">
    <property type="entry name" value="DAC"/>
    <property type="match status" value="1"/>
</dbReference>
<evidence type="ECO:0000259" key="12">
    <source>
        <dbReference type="PROSITE" id="PS51794"/>
    </source>
</evidence>
<keyword evidence="4 11" id="KW-0548">Nucleotidyltransferase</keyword>
<keyword evidence="7 11" id="KW-0067">ATP-binding</keyword>
<accession>A0A940NM70</accession>
<keyword evidence="10 11" id="KW-0234">DNA repair</keyword>
<dbReference type="InterPro" id="IPR010994">
    <property type="entry name" value="RuvA_2-like"/>
</dbReference>
<dbReference type="InterPro" id="IPR036888">
    <property type="entry name" value="DNA_integrity_DisA_N_sf"/>
</dbReference>
<dbReference type="GO" id="GO:0006281">
    <property type="term" value="P:DNA repair"/>
    <property type="evidence" value="ECO:0007669"/>
    <property type="project" value="UniProtKB-UniRule"/>
</dbReference>
<keyword evidence="14" id="KW-1185">Reference proteome</keyword>
<evidence type="ECO:0000313" key="13">
    <source>
        <dbReference type="EMBL" id="MBP0727030.1"/>
    </source>
</evidence>
<evidence type="ECO:0000256" key="9">
    <source>
        <dbReference type="ARBA" id="ARBA00023125"/>
    </source>
</evidence>
<dbReference type="Gene3D" id="1.20.1260.110">
    <property type="entry name" value="DNA integrity scanning linker region"/>
    <property type="match status" value="1"/>
</dbReference>
<gene>
    <name evidence="11 13" type="primary">disA</name>
    <name evidence="13" type="ORF">J5Y03_17875</name>
</gene>
<dbReference type="InterPro" id="IPR018906">
    <property type="entry name" value="DNA_integrity_scan_DisA_link"/>
</dbReference>
<dbReference type="InterPro" id="IPR003390">
    <property type="entry name" value="DNA_integrity_scan_DisA_N"/>
</dbReference>
<comment type="similarity">
    <text evidence="11">Belongs to the DisA family.</text>
</comment>
<keyword evidence="3 11" id="KW-0808">Transferase</keyword>
<keyword evidence="6 11" id="KW-0227">DNA damage</keyword>